<evidence type="ECO:0000256" key="5">
    <source>
        <dbReference type="PROSITE-ProRule" id="PRU01248"/>
    </source>
</evidence>
<dbReference type="EMBL" id="LCFS01000012">
    <property type="protein sequence ID" value="KKT00256.1"/>
    <property type="molecule type" value="Genomic_DNA"/>
</dbReference>
<accession>A0A0G1DQP2</accession>
<comment type="similarity">
    <text evidence="1">Belongs to the 'phage' integrase family.</text>
</comment>
<evidence type="ECO:0000256" key="2">
    <source>
        <dbReference type="ARBA" id="ARBA00022908"/>
    </source>
</evidence>
<dbReference type="SUPFAM" id="SSF56349">
    <property type="entry name" value="DNA breaking-rejoining enzymes"/>
    <property type="match status" value="1"/>
</dbReference>
<evidence type="ECO:0000259" key="8">
    <source>
        <dbReference type="PROSITE" id="PS51900"/>
    </source>
</evidence>
<dbReference type="InterPro" id="IPR002104">
    <property type="entry name" value="Integrase_catalytic"/>
</dbReference>
<feature type="region of interest" description="Disordered" evidence="6">
    <location>
        <begin position="219"/>
        <end position="260"/>
    </location>
</feature>
<keyword evidence="4" id="KW-0233">DNA recombination</keyword>
<dbReference type="InterPro" id="IPR004107">
    <property type="entry name" value="Integrase_SAM-like_N"/>
</dbReference>
<evidence type="ECO:0000256" key="6">
    <source>
        <dbReference type="SAM" id="MobiDB-lite"/>
    </source>
</evidence>
<keyword evidence="3 5" id="KW-0238">DNA-binding</keyword>
<comment type="caution">
    <text evidence="9">The sequence shown here is derived from an EMBL/GenBank/DDBJ whole genome shotgun (WGS) entry which is preliminary data.</text>
</comment>
<dbReference type="Gene3D" id="1.10.150.130">
    <property type="match status" value="1"/>
</dbReference>
<evidence type="ECO:0000256" key="3">
    <source>
        <dbReference type="ARBA" id="ARBA00023125"/>
    </source>
</evidence>
<organism evidence="9 10">
    <name type="scientific">Candidatus Nomurabacteria bacterium GW2011_GWA2_43_15</name>
    <dbReference type="NCBI Taxonomy" id="1618738"/>
    <lineage>
        <taxon>Bacteria</taxon>
        <taxon>Candidatus Nomuraibacteriota</taxon>
    </lineage>
</organism>
<dbReference type="InterPro" id="IPR010998">
    <property type="entry name" value="Integrase_recombinase_N"/>
</dbReference>
<dbReference type="InterPro" id="IPR050090">
    <property type="entry name" value="Tyrosine_recombinase_XerCD"/>
</dbReference>
<name>A0A0G1DQP2_9BACT</name>
<dbReference type="InterPro" id="IPR013762">
    <property type="entry name" value="Integrase-like_cat_sf"/>
</dbReference>
<sequence length="346" mass="40136">MATEIDRLKREFLEYLEIERGSALRTIELYGQYLTRYFEFAKIKEPKDITAPSVREFRLWLNRQPGFSLSKVRTETMSKKTQNYYMIALRSFLKYLAKRGIASMSTDQIELARTLERSLELITPAELERILEAPTGLDIKSLRDKAILELLFSTGLRVSELCSLPRDINLASDELSVRGKGSKIRVVFFSDNAKTALKKYLAARDDMEEGLFTRLDRKTEQKQKNFADKPSSRTFPKEWPSEARDRATEQKYRARPTKYTGKDYGNLDRHSIERIVRHYATLAGISKRVTPHMLRHMFATDLLSNGADIRSVQMMLGHSNISTTQIYTHITDKQLKEVHKKFHGKK</sequence>
<dbReference type="Gene3D" id="1.10.443.10">
    <property type="entry name" value="Intergrase catalytic core"/>
    <property type="match status" value="1"/>
</dbReference>
<evidence type="ECO:0000259" key="7">
    <source>
        <dbReference type="PROSITE" id="PS51898"/>
    </source>
</evidence>
<dbReference type="PANTHER" id="PTHR30349">
    <property type="entry name" value="PHAGE INTEGRASE-RELATED"/>
    <property type="match status" value="1"/>
</dbReference>
<evidence type="ECO:0000313" key="10">
    <source>
        <dbReference type="Proteomes" id="UP000034646"/>
    </source>
</evidence>
<dbReference type="Proteomes" id="UP000034646">
    <property type="component" value="Unassembled WGS sequence"/>
</dbReference>
<evidence type="ECO:0000256" key="4">
    <source>
        <dbReference type="ARBA" id="ARBA00023172"/>
    </source>
</evidence>
<proteinExistence type="inferred from homology"/>
<feature type="compositionally biased region" description="Basic and acidic residues" evidence="6">
    <location>
        <begin position="219"/>
        <end position="252"/>
    </location>
</feature>
<dbReference type="STRING" id="1618738.UV76_C0012G0029"/>
<dbReference type="InterPro" id="IPR011010">
    <property type="entry name" value="DNA_brk_join_enz"/>
</dbReference>
<keyword evidence="2" id="KW-0229">DNA integration</keyword>
<dbReference type="Pfam" id="PF02899">
    <property type="entry name" value="Phage_int_SAM_1"/>
    <property type="match status" value="1"/>
</dbReference>
<reference evidence="9 10" key="1">
    <citation type="journal article" date="2015" name="Nature">
        <title>rRNA introns, odd ribosomes, and small enigmatic genomes across a large radiation of phyla.</title>
        <authorList>
            <person name="Brown C.T."/>
            <person name="Hug L.A."/>
            <person name="Thomas B.C."/>
            <person name="Sharon I."/>
            <person name="Castelle C.J."/>
            <person name="Singh A."/>
            <person name="Wilkins M.J."/>
            <person name="Williams K.H."/>
            <person name="Banfield J.F."/>
        </authorList>
    </citation>
    <scope>NUCLEOTIDE SEQUENCE [LARGE SCALE GENOMIC DNA]</scope>
</reference>
<dbReference type="InterPro" id="IPR044068">
    <property type="entry name" value="CB"/>
</dbReference>
<feature type="domain" description="Tyr recombinase" evidence="7">
    <location>
        <begin position="117"/>
        <end position="340"/>
    </location>
</feature>
<dbReference type="PROSITE" id="PS51900">
    <property type="entry name" value="CB"/>
    <property type="match status" value="1"/>
</dbReference>
<dbReference type="GO" id="GO:0015074">
    <property type="term" value="P:DNA integration"/>
    <property type="evidence" value="ECO:0007669"/>
    <property type="project" value="UniProtKB-KW"/>
</dbReference>
<dbReference type="PROSITE" id="PS51898">
    <property type="entry name" value="TYR_RECOMBINASE"/>
    <property type="match status" value="1"/>
</dbReference>
<gene>
    <name evidence="9" type="ORF">UV76_C0012G0029</name>
</gene>
<evidence type="ECO:0000256" key="1">
    <source>
        <dbReference type="ARBA" id="ARBA00008857"/>
    </source>
</evidence>
<evidence type="ECO:0000313" key="9">
    <source>
        <dbReference type="EMBL" id="KKT00256.1"/>
    </source>
</evidence>
<dbReference type="AlphaFoldDB" id="A0A0G1DQP2"/>
<feature type="domain" description="Core-binding (CB)" evidence="8">
    <location>
        <begin position="3"/>
        <end position="97"/>
    </location>
</feature>
<dbReference type="GO" id="GO:0006310">
    <property type="term" value="P:DNA recombination"/>
    <property type="evidence" value="ECO:0007669"/>
    <property type="project" value="UniProtKB-KW"/>
</dbReference>
<dbReference type="PANTHER" id="PTHR30349:SF41">
    <property type="entry name" value="INTEGRASE_RECOMBINASE PROTEIN MJ0367-RELATED"/>
    <property type="match status" value="1"/>
</dbReference>
<protein>
    <submittedName>
        <fullName evidence="9">Tyrosine recombinase XerC</fullName>
    </submittedName>
</protein>
<dbReference type="Pfam" id="PF00589">
    <property type="entry name" value="Phage_integrase"/>
    <property type="match status" value="1"/>
</dbReference>
<dbReference type="GO" id="GO:0003677">
    <property type="term" value="F:DNA binding"/>
    <property type="evidence" value="ECO:0007669"/>
    <property type="project" value="UniProtKB-UniRule"/>
</dbReference>